<dbReference type="OrthoDB" id="6624781at2"/>
<dbReference type="Proteomes" id="UP000433493">
    <property type="component" value="Unassembled WGS sequence"/>
</dbReference>
<proteinExistence type="predicted"/>
<dbReference type="AlphaFoldDB" id="A0A7J5BFH8"/>
<dbReference type="SUPFAM" id="SSF55961">
    <property type="entry name" value="Bet v1-like"/>
    <property type="match status" value="1"/>
</dbReference>
<reference evidence="2 3" key="1">
    <citation type="submission" date="2019-09" db="EMBL/GenBank/DDBJ databases">
        <title>Phylogeny of genus Pseudoclavibacter and closely related genus.</title>
        <authorList>
            <person name="Li Y."/>
        </authorList>
    </citation>
    <scope>NUCLEOTIDE SEQUENCE [LARGE SCALE GENOMIC DNA]</scope>
    <source>
        <strain evidence="2 3">KCTC 13959</strain>
    </source>
</reference>
<comment type="caution">
    <text evidence="2">The sequence shown here is derived from an EMBL/GenBank/DDBJ whole genome shotgun (WGS) entry which is preliminary data.</text>
</comment>
<protein>
    <recommendedName>
        <fullName evidence="4">Polyketide cyclase</fullName>
    </recommendedName>
</protein>
<evidence type="ECO:0000256" key="1">
    <source>
        <dbReference type="SAM" id="MobiDB-lite"/>
    </source>
</evidence>
<keyword evidence="3" id="KW-1185">Reference proteome</keyword>
<sequence length="197" mass="22457">MTEDQFFERVDAESVLLEGLTLSVGRLVHAPASEIFAILRDPSRHAELDPKEMNRAPQSDSTDLIAAVGDEFTLNMYADSEGGAYTMKNIVTRYEEDVVIGWKPQSEPRDVPLGQQWTWELEAEDDESTYVTLIYDWEDIVDEEWLANNTFPHFPLDTFKESVQALAELVEDDYDPDDAWEAEDPFEDEGAPEDDES</sequence>
<organism evidence="2 3">
    <name type="scientific">Gulosibacter chungangensis</name>
    <dbReference type="NCBI Taxonomy" id="979746"/>
    <lineage>
        <taxon>Bacteria</taxon>
        <taxon>Bacillati</taxon>
        <taxon>Actinomycetota</taxon>
        <taxon>Actinomycetes</taxon>
        <taxon>Micrococcales</taxon>
        <taxon>Microbacteriaceae</taxon>
        <taxon>Gulosibacter</taxon>
    </lineage>
</organism>
<evidence type="ECO:0000313" key="2">
    <source>
        <dbReference type="EMBL" id="KAB1644848.1"/>
    </source>
</evidence>
<feature type="region of interest" description="Disordered" evidence="1">
    <location>
        <begin position="172"/>
        <end position="197"/>
    </location>
</feature>
<gene>
    <name evidence="2" type="ORF">F8O05_00800</name>
</gene>
<dbReference type="Gene3D" id="3.30.530.20">
    <property type="match status" value="1"/>
</dbReference>
<evidence type="ECO:0000313" key="3">
    <source>
        <dbReference type="Proteomes" id="UP000433493"/>
    </source>
</evidence>
<accession>A0A7J5BFH8</accession>
<dbReference type="EMBL" id="WBKB01000001">
    <property type="protein sequence ID" value="KAB1644848.1"/>
    <property type="molecule type" value="Genomic_DNA"/>
</dbReference>
<name>A0A7J5BFH8_9MICO</name>
<dbReference type="RefSeq" id="WP_158050861.1">
    <property type="nucleotide sequence ID" value="NZ_WBKB01000001.1"/>
</dbReference>
<evidence type="ECO:0008006" key="4">
    <source>
        <dbReference type="Google" id="ProtNLM"/>
    </source>
</evidence>
<dbReference type="InterPro" id="IPR023393">
    <property type="entry name" value="START-like_dom_sf"/>
</dbReference>